<dbReference type="Pfam" id="PF07690">
    <property type="entry name" value="MFS_1"/>
    <property type="match status" value="1"/>
</dbReference>
<comment type="subcellular location">
    <subcellularLocation>
        <location evidence="1">Membrane</location>
        <topology evidence="1">Multi-pass membrane protein</topology>
    </subcellularLocation>
</comment>
<evidence type="ECO:0000256" key="5">
    <source>
        <dbReference type="ARBA" id="ARBA00023136"/>
    </source>
</evidence>
<dbReference type="SUPFAM" id="SSF103473">
    <property type="entry name" value="MFS general substrate transporter"/>
    <property type="match status" value="1"/>
</dbReference>
<keyword evidence="5 6" id="KW-0472">Membrane</keyword>
<dbReference type="InterPro" id="IPR020846">
    <property type="entry name" value="MFS_dom"/>
</dbReference>
<feature type="transmembrane region" description="Helical" evidence="6">
    <location>
        <begin position="306"/>
        <end position="331"/>
    </location>
</feature>
<keyword evidence="3 6" id="KW-0812">Transmembrane</keyword>
<gene>
    <name evidence="8" type="ORF">SAMN06265368_3688</name>
</gene>
<dbReference type="GO" id="GO:0005886">
    <property type="term" value="C:plasma membrane"/>
    <property type="evidence" value="ECO:0007669"/>
    <property type="project" value="TreeGrafter"/>
</dbReference>
<keyword evidence="9" id="KW-1185">Reference proteome</keyword>
<keyword evidence="4 6" id="KW-1133">Transmembrane helix</keyword>
<dbReference type="Gene3D" id="1.20.1720.10">
    <property type="entry name" value="Multidrug resistance protein D"/>
    <property type="match status" value="1"/>
</dbReference>
<feature type="transmembrane region" description="Helical" evidence="6">
    <location>
        <begin position="277"/>
        <end position="300"/>
    </location>
</feature>
<dbReference type="InterPro" id="IPR036259">
    <property type="entry name" value="MFS_trans_sf"/>
</dbReference>
<keyword evidence="2" id="KW-0813">Transport</keyword>
<feature type="transmembrane region" description="Helical" evidence="6">
    <location>
        <begin position="371"/>
        <end position="390"/>
    </location>
</feature>
<dbReference type="InterPro" id="IPR011701">
    <property type="entry name" value="MFS"/>
</dbReference>
<accession>A0A285PH28</accession>
<dbReference type="PROSITE" id="PS50850">
    <property type="entry name" value="MFS"/>
    <property type="match status" value="1"/>
</dbReference>
<dbReference type="PANTHER" id="PTHR23502:SF132">
    <property type="entry name" value="POLYAMINE TRANSPORTER 2-RELATED"/>
    <property type="match status" value="1"/>
</dbReference>
<reference evidence="8 9" key="1">
    <citation type="submission" date="2017-09" db="EMBL/GenBank/DDBJ databases">
        <authorList>
            <person name="Ehlers B."/>
            <person name="Leendertz F.H."/>
        </authorList>
    </citation>
    <scope>NUCLEOTIDE SEQUENCE [LARGE SCALE GENOMIC DNA]</scope>
    <source>
        <strain evidence="8 9">DSM 18289</strain>
    </source>
</reference>
<feature type="transmembrane region" description="Helical" evidence="6">
    <location>
        <begin position="42"/>
        <end position="63"/>
    </location>
</feature>
<evidence type="ECO:0000259" key="7">
    <source>
        <dbReference type="PROSITE" id="PS50850"/>
    </source>
</evidence>
<dbReference type="RefSeq" id="WP_170956162.1">
    <property type="nucleotide sequence ID" value="NZ_OBEL01000005.1"/>
</dbReference>
<evidence type="ECO:0000313" key="9">
    <source>
        <dbReference type="Proteomes" id="UP000219439"/>
    </source>
</evidence>
<dbReference type="PANTHER" id="PTHR23502">
    <property type="entry name" value="MAJOR FACILITATOR SUPERFAMILY"/>
    <property type="match status" value="1"/>
</dbReference>
<sequence length="396" mass="42406">MNSEDREFLVIIALLMATSVLAINMILPAFDQITRHFNLPDTAQVGLTVSLLYAGLAFGQMVFGPLSDSIGRKRTLTIGIGLFLAGCALSGAADTFEMLILGQIFQGFGLGAPRVLTLAILRDRFSGASMASAMSFVMVMFVLAPTFAPFIGQIIVDASMWRVLFIAFAMMGTGLLLLIWLRLPETLPSHRRQVISLHSSYLSYLDVLKSRKAVGHAIALGVISGPFIAYLNMSQQIFEFQYALGTFYPIIFAALSLCIGAASFLNGKIVLHIGPSFLVILAMATIVTTSIIATIVLIMTGTSLPLLIFIAYIGIILFCFGLLVSNLNALAMADLADNAGAGAALVGALSTIISIPVAVLIGHFASQMTQPIVIGFLICGILSWSIHMFVDRKICI</sequence>
<feature type="transmembrane region" description="Helical" evidence="6">
    <location>
        <begin position="213"/>
        <end position="233"/>
    </location>
</feature>
<organism evidence="8 9">
    <name type="scientific">Cohaesibacter gelatinilyticus</name>
    <dbReference type="NCBI Taxonomy" id="372072"/>
    <lineage>
        <taxon>Bacteria</taxon>
        <taxon>Pseudomonadati</taxon>
        <taxon>Pseudomonadota</taxon>
        <taxon>Alphaproteobacteria</taxon>
        <taxon>Hyphomicrobiales</taxon>
        <taxon>Cohaesibacteraceae</taxon>
    </lineage>
</organism>
<dbReference type="GO" id="GO:0022857">
    <property type="term" value="F:transmembrane transporter activity"/>
    <property type="evidence" value="ECO:0007669"/>
    <property type="project" value="InterPro"/>
</dbReference>
<dbReference type="EMBL" id="OBEL01000005">
    <property type="protein sequence ID" value="SNZ20583.1"/>
    <property type="molecule type" value="Genomic_DNA"/>
</dbReference>
<feature type="transmembrane region" description="Helical" evidence="6">
    <location>
        <begin position="7"/>
        <end position="30"/>
    </location>
</feature>
<feature type="transmembrane region" description="Helical" evidence="6">
    <location>
        <begin position="245"/>
        <end position="265"/>
    </location>
</feature>
<protein>
    <submittedName>
        <fullName evidence="8">MFS transporter, DHA1 family, bicyclomycin/chloramphenicol resistance protein</fullName>
    </submittedName>
</protein>
<feature type="transmembrane region" description="Helical" evidence="6">
    <location>
        <begin position="133"/>
        <end position="155"/>
    </location>
</feature>
<feature type="transmembrane region" description="Helical" evidence="6">
    <location>
        <begin position="75"/>
        <end position="93"/>
    </location>
</feature>
<dbReference type="Proteomes" id="UP000219439">
    <property type="component" value="Unassembled WGS sequence"/>
</dbReference>
<evidence type="ECO:0000256" key="2">
    <source>
        <dbReference type="ARBA" id="ARBA00022448"/>
    </source>
</evidence>
<evidence type="ECO:0000256" key="1">
    <source>
        <dbReference type="ARBA" id="ARBA00004141"/>
    </source>
</evidence>
<name>A0A285PH28_9HYPH</name>
<evidence type="ECO:0000256" key="6">
    <source>
        <dbReference type="SAM" id="Phobius"/>
    </source>
</evidence>
<feature type="transmembrane region" description="Helical" evidence="6">
    <location>
        <begin position="99"/>
        <end position="121"/>
    </location>
</feature>
<feature type="transmembrane region" description="Helical" evidence="6">
    <location>
        <begin position="161"/>
        <end position="183"/>
    </location>
</feature>
<evidence type="ECO:0000313" key="8">
    <source>
        <dbReference type="EMBL" id="SNZ20583.1"/>
    </source>
</evidence>
<feature type="transmembrane region" description="Helical" evidence="6">
    <location>
        <begin position="343"/>
        <end position="365"/>
    </location>
</feature>
<proteinExistence type="predicted"/>
<evidence type="ECO:0000256" key="4">
    <source>
        <dbReference type="ARBA" id="ARBA00022989"/>
    </source>
</evidence>
<evidence type="ECO:0000256" key="3">
    <source>
        <dbReference type="ARBA" id="ARBA00022692"/>
    </source>
</evidence>
<dbReference type="AlphaFoldDB" id="A0A285PH28"/>
<feature type="domain" description="Major facilitator superfamily (MFS) profile" evidence="7">
    <location>
        <begin position="8"/>
        <end position="396"/>
    </location>
</feature>